<sequence>MSDDLGVVPLDGPVWPTDQRRFAVPLTIGVISDTHVYANGSRRVPGEVLALFRRFRCGLIVHCGDANTGDVHDDLAEIAPLIAVVGNNDVDEVIDRLPMEAWFDVGPHRFVAIHGHGRKGQSARAVARTFADRAACVIYGHSHEPVIEQHGGAILFNPGSATDRRWHPHFGVGLIHVTDAGITPELVLYLNPAHLVNIQP</sequence>
<dbReference type="InterPro" id="IPR024654">
    <property type="entry name" value="Calcineurin-like_PHP_lpxH"/>
</dbReference>
<accession>A0A6J4VFG4</accession>
<dbReference type="InterPro" id="IPR029052">
    <property type="entry name" value="Metallo-depent_PP-like"/>
</dbReference>
<name>A0A6J4VFG4_9BACT</name>
<evidence type="ECO:0000256" key="1">
    <source>
        <dbReference type="ARBA" id="ARBA00008950"/>
    </source>
</evidence>
<reference evidence="4" key="1">
    <citation type="submission" date="2020-02" db="EMBL/GenBank/DDBJ databases">
        <authorList>
            <person name="Meier V. D."/>
        </authorList>
    </citation>
    <scope>NUCLEOTIDE SEQUENCE</scope>
    <source>
        <strain evidence="4">AVDCRST_MAG33</strain>
    </source>
</reference>
<dbReference type="EMBL" id="CADCWK010000410">
    <property type="protein sequence ID" value="CAA9577858.1"/>
    <property type="molecule type" value="Genomic_DNA"/>
</dbReference>
<dbReference type="Pfam" id="PF12850">
    <property type="entry name" value="Metallophos_2"/>
    <property type="match status" value="1"/>
</dbReference>
<dbReference type="GO" id="GO:0016787">
    <property type="term" value="F:hydrolase activity"/>
    <property type="evidence" value="ECO:0007669"/>
    <property type="project" value="UniProtKB-UniRule"/>
</dbReference>
<dbReference type="AlphaFoldDB" id="A0A6J4VFG4"/>
<protein>
    <recommendedName>
        <fullName evidence="2">Phosphoesterase</fullName>
        <ecNumber evidence="2">3.1.4.-</ecNumber>
    </recommendedName>
</protein>
<evidence type="ECO:0000313" key="4">
    <source>
        <dbReference type="EMBL" id="CAA9577858.1"/>
    </source>
</evidence>
<dbReference type="EC" id="3.1.4.-" evidence="2"/>
<feature type="domain" description="Calcineurin-like phosphoesterase" evidence="3">
    <location>
        <begin position="27"/>
        <end position="179"/>
    </location>
</feature>
<comment type="similarity">
    <text evidence="1 2">Belongs to the metallophosphoesterase superfamily. YfcE family.</text>
</comment>
<proteinExistence type="inferred from homology"/>
<comment type="cofactor">
    <cofactor evidence="2">
        <name>a divalent metal cation</name>
        <dbReference type="ChEBI" id="CHEBI:60240"/>
    </cofactor>
</comment>
<keyword evidence="2" id="KW-0479">Metal-binding</keyword>
<dbReference type="InterPro" id="IPR000979">
    <property type="entry name" value="Phosphodiesterase_MJ0936/Vps29"/>
</dbReference>
<evidence type="ECO:0000259" key="3">
    <source>
        <dbReference type="Pfam" id="PF12850"/>
    </source>
</evidence>
<gene>
    <name evidence="4" type="ORF">AVDCRST_MAG33-3266</name>
</gene>
<evidence type="ECO:0000256" key="2">
    <source>
        <dbReference type="RuleBase" id="RU362039"/>
    </source>
</evidence>
<dbReference type="PANTHER" id="PTHR11124">
    <property type="entry name" value="VACUOLAR SORTING PROTEIN VPS29"/>
    <property type="match status" value="1"/>
</dbReference>
<organism evidence="4">
    <name type="scientific">uncultured Thermomicrobiales bacterium</name>
    <dbReference type="NCBI Taxonomy" id="1645740"/>
    <lineage>
        <taxon>Bacteria</taxon>
        <taxon>Pseudomonadati</taxon>
        <taxon>Thermomicrobiota</taxon>
        <taxon>Thermomicrobia</taxon>
        <taxon>Thermomicrobiales</taxon>
        <taxon>environmental samples</taxon>
    </lineage>
</organism>
<dbReference type="Gene3D" id="3.60.21.10">
    <property type="match status" value="1"/>
</dbReference>
<dbReference type="NCBIfam" id="TIGR00040">
    <property type="entry name" value="yfcE"/>
    <property type="match status" value="1"/>
</dbReference>
<dbReference type="GO" id="GO:0046872">
    <property type="term" value="F:metal ion binding"/>
    <property type="evidence" value="ECO:0007669"/>
    <property type="project" value="UniProtKB-KW"/>
</dbReference>
<dbReference type="SUPFAM" id="SSF56300">
    <property type="entry name" value="Metallo-dependent phosphatases"/>
    <property type="match status" value="1"/>
</dbReference>